<keyword evidence="1 3" id="KW-0472">Membrane</keyword>
<dbReference type="OrthoDB" id="9790048at2"/>
<protein>
    <recommendedName>
        <fullName evidence="4">OmpA-like domain-containing protein</fullName>
    </recommendedName>
</protein>
<keyword evidence="3" id="KW-0812">Transmembrane</keyword>
<dbReference type="Proteomes" id="UP000239907">
    <property type="component" value="Unassembled WGS sequence"/>
</dbReference>
<feature type="region of interest" description="Disordered" evidence="2">
    <location>
        <begin position="611"/>
        <end position="640"/>
    </location>
</feature>
<keyword evidence="3" id="KW-1133">Transmembrane helix</keyword>
<dbReference type="GO" id="GO:0016020">
    <property type="term" value="C:membrane"/>
    <property type="evidence" value="ECO:0007669"/>
    <property type="project" value="UniProtKB-UniRule"/>
</dbReference>
<evidence type="ECO:0000256" key="2">
    <source>
        <dbReference type="SAM" id="MobiDB-lite"/>
    </source>
</evidence>
<comment type="caution">
    <text evidence="5">The sequence shown here is derived from an EMBL/GenBank/DDBJ whole genome shotgun (WGS) entry which is preliminary data.</text>
</comment>
<dbReference type="InterPro" id="IPR006665">
    <property type="entry name" value="OmpA-like"/>
</dbReference>
<dbReference type="Gene3D" id="3.30.1330.60">
    <property type="entry name" value="OmpA-like domain"/>
    <property type="match status" value="1"/>
</dbReference>
<organism evidence="5 6">
    <name type="scientific">Rubritalea profundi</name>
    <dbReference type="NCBI Taxonomy" id="1658618"/>
    <lineage>
        <taxon>Bacteria</taxon>
        <taxon>Pseudomonadati</taxon>
        <taxon>Verrucomicrobiota</taxon>
        <taxon>Verrucomicrobiia</taxon>
        <taxon>Verrucomicrobiales</taxon>
        <taxon>Rubritaleaceae</taxon>
        <taxon>Rubritalea</taxon>
    </lineage>
</organism>
<evidence type="ECO:0000256" key="3">
    <source>
        <dbReference type="SAM" id="Phobius"/>
    </source>
</evidence>
<feature type="transmembrane region" description="Helical" evidence="3">
    <location>
        <begin position="59"/>
        <end position="79"/>
    </location>
</feature>
<feature type="domain" description="OmpA-like" evidence="4">
    <location>
        <begin position="534"/>
        <end position="648"/>
    </location>
</feature>
<dbReference type="Gene3D" id="3.40.190.10">
    <property type="entry name" value="Periplasmic binding protein-like II"/>
    <property type="match status" value="2"/>
</dbReference>
<name>A0A2S7TYN2_9BACT</name>
<dbReference type="PANTHER" id="PTHR30329">
    <property type="entry name" value="STATOR ELEMENT OF FLAGELLAR MOTOR COMPLEX"/>
    <property type="match status" value="1"/>
</dbReference>
<dbReference type="InterPro" id="IPR036737">
    <property type="entry name" value="OmpA-like_sf"/>
</dbReference>
<dbReference type="Pfam" id="PF00691">
    <property type="entry name" value="OmpA"/>
    <property type="match status" value="1"/>
</dbReference>
<proteinExistence type="predicted"/>
<dbReference type="RefSeq" id="WP_105041916.1">
    <property type="nucleotide sequence ID" value="NZ_MQWA01000001.1"/>
</dbReference>
<evidence type="ECO:0000313" key="5">
    <source>
        <dbReference type="EMBL" id="PQJ27430.1"/>
    </source>
</evidence>
<accession>A0A2S7TYN2</accession>
<evidence type="ECO:0000259" key="4">
    <source>
        <dbReference type="PROSITE" id="PS51123"/>
    </source>
</evidence>
<keyword evidence="6" id="KW-1185">Reference proteome</keyword>
<dbReference type="AlphaFoldDB" id="A0A2S7TYN2"/>
<gene>
    <name evidence="5" type="ORF">BSZ32_02245</name>
</gene>
<dbReference type="SUPFAM" id="SSF53850">
    <property type="entry name" value="Periplasmic binding protein-like II"/>
    <property type="match status" value="1"/>
</dbReference>
<feature type="compositionally biased region" description="Polar residues" evidence="2">
    <location>
        <begin position="611"/>
        <end position="631"/>
    </location>
</feature>
<dbReference type="PANTHER" id="PTHR30329:SF21">
    <property type="entry name" value="LIPOPROTEIN YIAD-RELATED"/>
    <property type="match status" value="1"/>
</dbReference>
<dbReference type="EMBL" id="MQWA01000001">
    <property type="protein sequence ID" value="PQJ27430.1"/>
    <property type="molecule type" value="Genomic_DNA"/>
</dbReference>
<reference evidence="5 6" key="1">
    <citation type="submission" date="2016-12" db="EMBL/GenBank/DDBJ databases">
        <title>Study of bacterial adaptation to deep sea.</title>
        <authorList>
            <person name="Song J."/>
            <person name="Yoshizawa S."/>
            <person name="Kogure K."/>
        </authorList>
    </citation>
    <scope>NUCLEOTIDE SEQUENCE [LARGE SCALE GENOMIC DNA]</scope>
    <source>
        <strain evidence="5 6">SAORIC-165</strain>
    </source>
</reference>
<sequence length="648" mass="69297">MIPKYFKCGDPEGKCTLCVTKEIVKRDPSWTCPSKNARCESFQKEVGLVEGLSNGKPGLFYGILAAAALLILSLVIMSGTDSCPGIIQKHEASLSSISSSASALKAQKSSKPTPSLSAGTLSKLEATTKDYSNRANHAISNNSDVEVAQLKTLHPGLIAKIDKASQTTIAVGANTGSNVAEGKRLLTELRTLEEEVNLSAEQANQACGDHSEEFDTLLDSISSEMRTVRGIIRPKKQQAPNAAFKDALTSIKKQLTVTKSALDAYQPAPTTIVTQPQRLPFTAANATFRINAPQELSQTLVRPLLESWSGSSAVISKIDGSIYLKAGENNILISVSPAQADLTFSAESNQKPLSRSNAEVIALDALTLLVHPDSSKDLYSLQRDSLQKLICPKGDTFILSKAASFGLSNTSEAQGTSEELTLNSRNNVALGVYHREANVRSKRLKVKASPVAAALKPSPFTIATEDYAFTWRIIAHTPTSASSKALDFVKFITSEKGQIIVDRSGYVDLRLKPMKTKVAPEILAALGEALGVDSIQSAARLSTNLRFNTGDAKLDIKALADLERLPRYVASNYADHKVVILGFTDSSGGPNVNVPLSKKRSYSVASELRTSGVDSHSSGLGSSLPVASNDTEAGKAKNRRAEVWVVKP</sequence>
<dbReference type="SUPFAM" id="SSF103088">
    <property type="entry name" value="OmpA-like"/>
    <property type="match status" value="1"/>
</dbReference>
<evidence type="ECO:0000313" key="6">
    <source>
        <dbReference type="Proteomes" id="UP000239907"/>
    </source>
</evidence>
<dbReference type="InterPro" id="IPR050330">
    <property type="entry name" value="Bact_OuterMem_StrucFunc"/>
</dbReference>
<evidence type="ECO:0000256" key="1">
    <source>
        <dbReference type="PROSITE-ProRule" id="PRU00473"/>
    </source>
</evidence>
<dbReference type="PROSITE" id="PS51123">
    <property type="entry name" value="OMPA_2"/>
    <property type="match status" value="1"/>
</dbReference>
<dbReference type="CDD" id="cd07185">
    <property type="entry name" value="OmpA_C-like"/>
    <property type="match status" value="1"/>
</dbReference>